<protein>
    <submittedName>
        <fullName evidence="1">Uncharacterized protein</fullName>
    </submittedName>
</protein>
<sequence>MLLLSLQRKKAARAARKGVILGTVCGFGNAFFTAHLQVGFVAQVRGSDARPWLAGLSFSFGAELFKFFADFSGFQVSDLFARVC</sequence>
<accession>A0A5A9W4I0</accession>
<dbReference type="EMBL" id="SMRS01000004">
    <property type="protein sequence ID" value="KAA0874978.1"/>
    <property type="molecule type" value="Genomic_DNA"/>
</dbReference>
<evidence type="ECO:0000313" key="2">
    <source>
        <dbReference type="Proteomes" id="UP000325302"/>
    </source>
</evidence>
<comment type="caution">
    <text evidence="1">The sequence shown here is derived from an EMBL/GenBank/DDBJ whole genome shotgun (WGS) entry which is preliminary data.</text>
</comment>
<gene>
    <name evidence="1" type="ORF">E1H14_06015</name>
</gene>
<dbReference type="Proteomes" id="UP000325302">
    <property type="component" value="Unassembled WGS sequence"/>
</dbReference>
<dbReference type="AlphaFoldDB" id="A0A5A9W4I0"/>
<name>A0A5A9W4I0_9GAMM</name>
<reference evidence="1 2" key="1">
    <citation type="submission" date="2019-03" db="EMBL/GenBank/DDBJ databases">
        <title>Nitrincola sp. nov. isolated from an Indian soda lake.</title>
        <authorList>
            <person name="Joshi A."/>
            <person name="Thite S.V."/>
            <person name="Joseph N."/>
            <person name="Dhotre D."/>
            <person name="Moorthy M."/>
            <person name="Shouche Y.S."/>
        </authorList>
    </citation>
    <scope>NUCLEOTIDE SEQUENCE [LARGE SCALE GENOMIC DNA]</scope>
    <source>
        <strain evidence="1 2">MEB193</strain>
    </source>
</reference>
<organism evidence="1 2">
    <name type="scientific">Nitrincola tapanii</name>
    <dbReference type="NCBI Taxonomy" id="1708751"/>
    <lineage>
        <taxon>Bacteria</taxon>
        <taxon>Pseudomonadati</taxon>
        <taxon>Pseudomonadota</taxon>
        <taxon>Gammaproteobacteria</taxon>
        <taxon>Oceanospirillales</taxon>
        <taxon>Oceanospirillaceae</taxon>
        <taxon>Nitrincola</taxon>
    </lineage>
</organism>
<evidence type="ECO:0000313" key="1">
    <source>
        <dbReference type="EMBL" id="KAA0874978.1"/>
    </source>
</evidence>
<keyword evidence="2" id="KW-1185">Reference proteome</keyword>
<dbReference type="RefSeq" id="WP_149390558.1">
    <property type="nucleotide sequence ID" value="NZ_SMRS01000004.1"/>
</dbReference>
<proteinExistence type="predicted"/>